<evidence type="ECO:0000313" key="5">
    <source>
        <dbReference type="Proteomes" id="UP001500523"/>
    </source>
</evidence>
<dbReference type="Proteomes" id="UP001500523">
    <property type="component" value="Unassembled WGS sequence"/>
</dbReference>
<reference evidence="5" key="1">
    <citation type="journal article" date="2019" name="Int. J. Syst. Evol. Microbiol.">
        <title>The Global Catalogue of Microorganisms (GCM) 10K type strain sequencing project: providing services to taxonomists for standard genome sequencing and annotation.</title>
        <authorList>
            <consortium name="The Broad Institute Genomics Platform"/>
            <consortium name="The Broad Institute Genome Sequencing Center for Infectious Disease"/>
            <person name="Wu L."/>
            <person name="Ma J."/>
        </authorList>
    </citation>
    <scope>NUCLEOTIDE SEQUENCE [LARGE SCALE GENOMIC DNA]</scope>
    <source>
        <strain evidence="5">JCM 17498</strain>
    </source>
</reference>
<name>A0ABP7DZ23_9SPHN</name>
<dbReference type="InterPro" id="IPR036514">
    <property type="entry name" value="SGNH_hydro_sf"/>
</dbReference>
<dbReference type="SUPFAM" id="SSF52266">
    <property type="entry name" value="SGNH hydrolase"/>
    <property type="match status" value="1"/>
</dbReference>
<comment type="similarity">
    <text evidence="1">Belongs to the 'GDSL' lipolytic enzyme family.</text>
</comment>
<comment type="caution">
    <text evidence="4">The sequence shown here is derived from an EMBL/GenBank/DDBJ whole genome shotgun (WGS) entry which is preliminary data.</text>
</comment>
<evidence type="ECO:0000256" key="2">
    <source>
        <dbReference type="ARBA" id="ARBA00022801"/>
    </source>
</evidence>
<accession>A0ABP7DZ23</accession>
<evidence type="ECO:0000256" key="1">
    <source>
        <dbReference type="ARBA" id="ARBA00008668"/>
    </source>
</evidence>
<evidence type="ECO:0000259" key="3">
    <source>
        <dbReference type="Pfam" id="PF13472"/>
    </source>
</evidence>
<organism evidence="4 5">
    <name type="scientific">Sphingomonas cynarae</name>
    <dbReference type="NCBI Taxonomy" id="930197"/>
    <lineage>
        <taxon>Bacteria</taxon>
        <taxon>Pseudomonadati</taxon>
        <taxon>Pseudomonadota</taxon>
        <taxon>Alphaproteobacteria</taxon>
        <taxon>Sphingomonadales</taxon>
        <taxon>Sphingomonadaceae</taxon>
        <taxon>Sphingomonas</taxon>
    </lineage>
</organism>
<feature type="domain" description="SGNH hydrolase-type esterase" evidence="3">
    <location>
        <begin position="43"/>
        <end position="233"/>
    </location>
</feature>
<dbReference type="Pfam" id="PF13472">
    <property type="entry name" value="Lipase_GDSL_2"/>
    <property type="match status" value="1"/>
</dbReference>
<keyword evidence="5" id="KW-1185">Reference proteome</keyword>
<dbReference type="Gene3D" id="3.40.50.1110">
    <property type="entry name" value="SGNH hydrolase"/>
    <property type="match status" value="1"/>
</dbReference>
<evidence type="ECO:0000313" key="4">
    <source>
        <dbReference type="EMBL" id="GAA3709978.1"/>
    </source>
</evidence>
<dbReference type="EMBL" id="BAABBF010000004">
    <property type="protein sequence ID" value="GAA3709978.1"/>
    <property type="molecule type" value="Genomic_DNA"/>
</dbReference>
<gene>
    <name evidence="4" type="ORF">GCM10022268_18900</name>
</gene>
<sequence length="263" mass="28676">MIPIAPPRPIRIPYESFMGQAGLLVTALLLMGAAPAPRIFIAGDSTAQDYKADKAPQSGWGTALRCWTAQPVENRAIGGRSTRSFIEQGRFDRIASDIGPGDTLLIQFGHNDADTKKMAERFTPIPDYITNLRRFIEMAREHGASPVVITPVTRRSFKDGHVPRSFPLYEDAAKQVAEQTKTPLIDLAALSRRWVKRAGDAGSRRFYLHATPADNWPGFPKGVDDDVHFSKTGADGVAALIAGGLRRTGLPVAKTLRRTPSCG</sequence>
<dbReference type="InterPro" id="IPR037459">
    <property type="entry name" value="RhgT-like"/>
</dbReference>
<dbReference type="CDD" id="cd01821">
    <property type="entry name" value="Rhamnogalacturan_acetylesterase_like"/>
    <property type="match status" value="1"/>
</dbReference>
<keyword evidence="2" id="KW-0378">Hydrolase</keyword>
<protein>
    <recommendedName>
        <fullName evidence="3">SGNH hydrolase-type esterase domain-containing protein</fullName>
    </recommendedName>
</protein>
<dbReference type="InterPro" id="IPR013830">
    <property type="entry name" value="SGNH_hydro"/>
</dbReference>
<dbReference type="RefSeq" id="WP_344693145.1">
    <property type="nucleotide sequence ID" value="NZ_BAABBF010000004.1"/>
</dbReference>
<proteinExistence type="inferred from homology"/>
<dbReference type="PANTHER" id="PTHR43695">
    <property type="entry name" value="PUTATIVE (AFU_ORTHOLOGUE AFUA_2G17250)-RELATED"/>
    <property type="match status" value="1"/>
</dbReference>
<dbReference type="PANTHER" id="PTHR43695:SF1">
    <property type="entry name" value="RHAMNOGALACTURONAN ACETYLESTERASE"/>
    <property type="match status" value="1"/>
</dbReference>